<keyword evidence="7" id="KW-0677">Repeat</keyword>
<dbReference type="Pfam" id="PF00291">
    <property type="entry name" value="PALP"/>
    <property type="match status" value="1"/>
</dbReference>
<reference evidence="13" key="1">
    <citation type="submission" date="2021-06" db="EMBL/GenBank/DDBJ databases">
        <authorList>
            <person name="Kallberg Y."/>
            <person name="Tangrot J."/>
            <person name="Rosling A."/>
        </authorList>
    </citation>
    <scope>NUCLEOTIDE SEQUENCE</scope>
    <source>
        <strain evidence="13">MA453B</strain>
    </source>
</reference>
<dbReference type="EMBL" id="CAJVPY010006263">
    <property type="protein sequence ID" value="CAG8659374.1"/>
    <property type="molecule type" value="Genomic_DNA"/>
</dbReference>
<evidence type="ECO:0000256" key="2">
    <source>
        <dbReference type="ARBA" id="ARBA00001933"/>
    </source>
</evidence>
<dbReference type="PANTHER" id="PTHR48078:SF11">
    <property type="entry name" value="THREONINE DEHYDRATASE, MITOCHONDRIAL"/>
    <property type="match status" value="1"/>
</dbReference>
<keyword evidence="14" id="KW-1185">Reference proteome</keyword>
<evidence type="ECO:0000256" key="7">
    <source>
        <dbReference type="ARBA" id="ARBA00022737"/>
    </source>
</evidence>
<dbReference type="CDD" id="cd01562">
    <property type="entry name" value="Thr-dehyd"/>
    <property type="match status" value="1"/>
</dbReference>
<evidence type="ECO:0000313" key="14">
    <source>
        <dbReference type="Proteomes" id="UP000789405"/>
    </source>
</evidence>
<dbReference type="GO" id="GO:0004794">
    <property type="term" value="F:threonine deaminase activity"/>
    <property type="evidence" value="ECO:0007669"/>
    <property type="project" value="UniProtKB-UniRule"/>
</dbReference>
<evidence type="ECO:0000256" key="11">
    <source>
        <dbReference type="RuleBase" id="RU362012"/>
    </source>
</evidence>
<dbReference type="OrthoDB" id="4418812at2759"/>
<evidence type="ECO:0000256" key="5">
    <source>
        <dbReference type="ARBA" id="ARBA00022605"/>
    </source>
</evidence>
<dbReference type="InterPro" id="IPR050147">
    <property type="entry name" value="Ser/Thr_Dehydratase"/>
</dbReference>
<dbReference type="PROSITE" id="PS51672">
    <property type="entry name" value="ACT_LIKE"/>
    <property type="match status" value="1"/>
</dbReference>
<gene>
    <name evidence="13" type="ORF">DERYTH_LOCUS10627</name>
</gene>
<dbReference type="FunFam" id="3.40.50.1100:FF:000008">
    <property type="entry name" value="L-threonine dehydratase"/>
    <property type="match status" value="1"/>
</dbReference>
<keyword evidence="5 11" id="KW-0028">Amino-acid biosynthesis</keyword>
<evidence type="ECO:0000256" key="8">
    <source>
        <dbReference type="ARBA" id="ARBA00022898"/>
    </source>
</evidence>
<evidence type="ECO:0000259" key="12">
    <source>
        <dbReference type="PROSITE" id="PS51672"/>
    </source>
</evidence>
<keyword evidence="6 11" id="KW-0412">Isoleucine biosynthesis</keyword>
<dbReference type="GO" id="GO:0030170">
    <property type="term" value="F:pyridoxal phosphate binding"/>
    <property type="evidence" value="ECO:0007669"/>
    <property type="project" value="InterPro"/>
</dbReference>
<keyword evidence="10 11" id="KW-0100">Branched-chain amino acid biosynthesis</keyword>
<dbReference type="GO" id="GO:0009097">
    <property type="term" value="P:isoleucine biosynthetic process"/>
    <property type="evidence" value="ECO:0007669"/>
    <property type="project" value="UniProtKB-UniRule"/>
</dbReference>
<keyword evidence="8 11" id="KW-0663">Pyridoxal phosphate</keyword>
<dbReference type="Gene3D" id="3.40.1020.10">
    <property type="entry name" value="Biosynthetic Threonine Deaminase, Domain 3"/>
    <property type="match status" value="2"/>
</dbReference>
<dbReference type="Pfam" id="PF00585">
    <property type="entry name" value="Thr_dehydrat_C"/>
    <property type="match status" value="1"/>
</dbReference>
<dbReference type="SUPFAM" id="SSF53686">
    <property type="entry name" value="Tryptophan synthase beta subunit-like PLP-dependent enzymes"/>
    <property type="match status" value="1"/>
</dbReference>
<dbReference type="GO" id="GO:0003941">
    <property type="term" value="F:L-serine ammonia-lyase activity"/>
    <property type="evidence" value="ECO:0007669"/>
    <property type="project" value="TreeGrafter"/>
</dbReference>
<dbReference type="Proteomes" id="UP000789405">
    <property type="component" value="Unassembled WGS sequence"/>
</dbReference>
<dbReference type="NCBIfam" id="TIGR01124">
    <property type="entry name" value="ilvA_2Cterm"/>
    <property type="match status" value="1"/>
</dbReference>
<dbReference type="SUPFAM" id="SSF55021">
    <property type="entry name" value="ACT-like"/>
    <property type="match status" value="2"/>
</dbReference>
<comment type="cofactor">
    <cofactor evidence="2 11">
        <name>pyridoxal 5'-phosphate</name>
        <dbReference type="ChEBI" id="CHEBI:597326"/>
    </cofactor>
</comment>
<keyword evidence="9 11" id="KW-0456">Lyase</keyword>
<comment type="caution">
    <text evidence="13">The sequence shown here is derived from an EMBL/GenBank/DDBJ whole genome shotgun (WGS) entry which is preliminary data.</text>
</comment>
<dbReference type="GO" id="GO:0006565">
    <property type="term" value="P:L-serine catabolic process"/>
    <property type="evidence" value="ECO:0007669"/>
    <property type="project" value="TreeGrafter"/>
</dbReference>
<dbReference type="AlphaFoldDB" id="A0A9N9H624"/>
<dbReference type="InterPro" id="IPR036052">
    <property type="entry name" value="TrpB-like_PALP_sf"/>
</dbReference>
<evidence type="ECO:0000256" key="6">
    <source>
        <dbReference type="ARBA" id="ARBA00022624"/>
    </source>
</evidence>
<evidence type="ECO:0000256" key="10">
    <source>
        <dbReference type="ARBA" id="ARBA00023304"/>
    </source>
</evidence>
<name>A0A9N9H624_9GLOM</name>
<evidence type="ECO:0000256" key="4">
    <source>
        <dbReference type="ARBA" id="ARBA00010869"/>
    </source>
</evidence>
<dbReference type="InterPro" id="IPR038110">
    <property type="entry name" value="TD_ACT-like_sf"/>
</dbReference>
<dbReference type="InterPro" id="IPR000634">
    <property type="entry name" value="Ser/Thr_deHydtase_PyrdxlP-BS"/>
</dbReference>
<dbReference type="EC" id="4.3.1.19" evidence="11"/>
<proteinExistence type="inferred from homology"/>
<evidence type="ECO:0000256" key="3">
    <source>
        <dbReference type="ARBA" id="ARBA00004810"/>
    </source>
</evidence>
<accession>A0A9N9H624</accession>
<comment type="similarity">
    <text evidence="4 11">Belongs to the serine/threonine dehydratase family.</text>
</comment>
<evidence type="ECO:0000256" key="9">
    <source>
        <dbReference type="ARBA" id="ARBA00023239"/>
    </source>
</evidence>
<dbReference type="InterPro" id="IPR001721">
    <property type="entry name" value="TD_ACT-like"/>
</dbReference>
<dbReference type="Gene3D" id="3.40.50.1100">
    <property type="match status" value="2"/>
</dbReference>
<dbReference type="InterPro" id="IPR045865">
    <property type="entry name" value="ACT-like_dom_sf"/>
</dbReference>
<dbReference type="PANTHER" id="PTHR48078">
    <property type="entry name" value="THREONINE DEHYDRATASE, MITOCHONDRIAL-RELATED"/>
    <property type="match status" value="1"/>
</dbReference>
<dbReference type="InterPro" id="IPR005787">
    <property type="entry name" value="Thr_deHydtase_biosynth"/>
</dbReference>
<dbReference type="InterPro" id="IPR001926">
    <property type="entry name" value="TrpB-like_PALP"/>
</dbReference>
<sequence length="619" mass="68829">MDQTGSPKDGYPPFPTGKSLVETTTLQPFPHLTSSTNLSNLDYLRLVLTSRVYEIVKETPLQTAVNLSAKLNNKILLKREDLHEVFSFKIRGAYNKIAHLNEEERKRGVIACSAGTFDQYDARNHAQGVAMSAKHLGLPATIDDRRFMATCFPITDVNAINVSATPNIKWKNVKRLGAEVVLHGSDFDEAKEECARLAKLHHFTNIPPYDDPYVIAGQGTIAMEILRQHNLNEIDAIFACVGGGGLISGIGSYVKRLCPKIKIIGVETCDANAMTLSLKAKKRVTLDEVGLFADGAAVRVVGEETFRVCSEIIDEMINVTNDEICAAIKDIFEDTRSIVEPAGALSVAGVKKYVAENNITGGCFVVVTSGANMNFERLRFVAERAKLGERTEALFSIIIPERPGRYSDPEKAWIYMSFEVENREKDLPSLLEKLEANGFFVQDISDNEMAKSHARYLVGGRSKVENEQLFRFEFPERPGALKKFLSGLRSDWNISLFHYRNHGSGTLSYKTANEDPQSTRFMIESMSSSAASSGVVSDNESETSINLLGNDYLIFNDNYSTTIHGVDKTDIGKVLVGIQVPPQDSEAFENFKNQLGYHVINETENPVYKQFLRYCQDNI</sequence>
<organism evidence="13 14">
    <name type="scientific">Dentiscutata erythropus</name>
    <dbReference type="NCBI Taxonomy" id="1348616"/>
    <lineage>
        <taxon>Eukaryota</taxon>
        <taxon>Fungi</taxon>
        <taxon>Fungi incertae sedis</taxon>
        <taxon>Mucoromycota</taxon>
        <taxon>Glomeromycotina</taxon>
        <taxon>Glomeromycetes</taxon>
        <taxon>Diversisporales</taxon>
        <taxon>Gigasporaceae</taxon>
        <taxon>Dentiscutata</taxon>
    </lineage>
</organism>
<comment type="catalytic activity">
    <reaction evidence="1 11">
        <text>L-threonine = 2-oxobutanoate + NH4(+)</text>
        <dbReference type="Rhea" id="RHEA:22108"/>
        <dbReference type="ChEBI" id="CHEBI:16763"/>
        <dbReference type="ChEBI" id="CHEBI:28938"/>
        <dbReference type="ChEBI" id="CHEBI:57926"/>
        <dbReference type="EC" id="4.3.1.19"/>
    </reaction>
</comment>
<evidence type="ECO:0000313" key="13">
    <source>
        <dbReference type="EMBL" id="CAG8659374.1"/>
    </source>
</evidence>
<evidence type="ECO:0000256" key="1">
    <source>
        <dbReference type="ARBA" id="ARBA00001274"/>
    </source>
</evidence>
<feature type="domain" description="ACT-like" evidence="12">
    <location>
        <begin position="468"/>
        <end position="542"/>
    </location>
</feature>
<dbReference type="GO" id="GO:0006567">
    <property type="term" value="P:L-threonine catabolic process"/>
    <property type="evidence" value="ECO:0007669"/>
    <property type="project" value="TreeGrafter"/>
</dbReference>
<dbReference type="CDD" id="cd04907">
    <property type="entry name" value="ACT_ThrD-I_2"/>
    <property type="match status" value="1"/>
</dbReference>
<protein>
    <recommendedName>
        <fullName evidence="11">Threonine dehydratase</fullName>
        <ecNumber evidence="11">4.3.1.19</ecNumber>
    </recommendedName>
    <alternativeName>
        <fullName evidence="11">Threonine deaminase</fullName>
    </alternativeName>
</protein>
<comment type="pathway">
    <text evidence="3 11">Amino-acid biosynthesis; L-isoleucine biosynthesis; 2-oxobutanoate from L-threonine: step 1/1.</text>
</comment>
<dbReference type="PROSITE" id="PS00165">
    <property type="entry name" value="DEHYDRATASE_SER_THR"/>
    <property type="match status" value="1"/>
</dbReference>